<evidence type="ECO:0000313" key="9">
    <source>
        <dbReference type="Proteomes" id="UP000198688"/>
    </source>
</evidence>
<evidence type="ECO:0000256" key="3">
    <source>
        <dbReference type="ARBA" id="ARBA00022801"/>
    </source>
</evidence>
<organism evidence="8 9">
    <name type="scientific">Actinoplanes derwentensis</name>
    <dbReference type="NCBI Taxonomy" id="113562"/>
    <lineage>
        <taxon>Bacteria</taxon>
        <taxon>Bacillati</taxon>
        <taxon>Actinomycetota</taxon>
        <taxon>Actinomycetes</taxon>
        <taxon>Micromonosporales</taxon>
        <taxon>Micromonosporaceae</taxon>
        <taxon>Actinoplanes</taxon>
    </lineage>
</organism>
<dbReference type="CDD" id="cd18808">
    <property type="entry name" value="SF1_C_Upf1"/>
    <property type="match status" value="1"/>
</dbReference>
<dbReference type="SUPFAM" id="SSF52540">
    <property type="entry name" value="P-loop containing nucleoside triphosphate hydrolases"/>
    <property type="match status" value="1"/>
</dbReference>
<proteinExistence type="inferred from homology"/>
<keyword evidence="9" id="KW-1185">Reference proteome</keyword>
<dbReference type="AlphaFoldDB" id="A0A1H2DEJ7"/>
<keyword evidence="4" id="KW-0347">Helicase</keyword>
<comment type="similarity">
    <text evidence="1">Belongs to the DNA2/NAM7 helicase family.</text>
</comment>
<dbReference type="GO" id="GO:0016787">
    <property type="term" value="F:hydrolase activity"/>
    <property type="evidence" value="ECO:0007669"/>
    <property type="project" value="UniProtKB-KW"/>
</dbReference>
<dbReference type="Pfam" id="PF13087">
    <property type="entry name" value="AAA_12"/>
    <property type="match status" value="1"/>
</dbReference>
<dbReference type="InterPro" id="IPR027417">
    <property type="entry name" value="P-loop_NTPase"/>
</dbReference>
<gene>
    <name evidence="8" type="ORF">SAMN04489716_9527</name>
</gene>
<dbReference type="InterPro" id="IPR041677">
    <property type="entry name" value="DNA2/NAM7_AAA_11"/>
</dbReference>
<dbReference type="Proteomes" id="UP000198688">
    <property type="component" value="Chromosome I"/>
</dbReference>
<dbReference type="PANTHER" id="PTHR43788:SF8">
    <property type="entry name" value="DNA-BINDING PROTEIN SMUBP-2"/>
    <property type="match status" value="1"/>
</dbReference>
<keyword evidence="2" id="KW-0547">Nucleotide-binding</keyword>
<dbReference type="EMBL" id="LT629758">
    <property type="protein sequence ID" value="SDT81178.1"/>
    <property type="molecule type" value="Genomic_DNA"/>
</dbReference>
<keyword evidence="5" id="KW-0067">ATP-binding</keyword>
<feature type="domain" description="DNA2/NAM7 helicase helicase" evidence="6">
    <location>
        <begin position="29"/>
        <end position="96"/>
    </location>
</feature>
<reference evidence="8 9" key="1">
    <citation type="submission" date="2016-10" db="EMBL/GenBank/DDBJ databases">
        <authorList>
            <person name="de Groot N.N."/>
        </authorList>
    </citation>
    <scope>NUCLEOTIDE SEQUENCE [LARGE SCALE GENOMIC DNA]</scope>
    <source>
        <strain evidence="8 9">DSM 43941</strain>
    </source>
</reference>
<accession>A0A1H2DEJ7</accession>
<dbReference type="PANTHER" id="PTHR43788">
    <property type="entry name" value="DNA2/NAM7 HELICASE FAMILY MEMBER"/>
    <property type="match status" value="1"/>
</dbReference>
<keyword evidence="3" id="KW-0378">Hydrolase</keyword>
<feature type="domain" description="DNA2/NAM7 helicase-like C-terminal" evidence="7">
    <location>
        <begin position="131"/>
        <end position="312"/>
    </location>
</feature>
<protein>
    <submittedName>
        <fullName evidence="8">AAA domain-containing protein</fullName>
    </submittedName>
</protein>
<dbReference type="Gene3D" id="3.40.50.300">
    <property type="entry name" value="P-loop containing nucleotide triphosphate hydrolases"/>
    <property type="match status" value="2"/>
</dbReference>
<evidence type="ECO:0000259" key="7">
    <source>
        <dbReference type="Pfam" id="PF13087"/>
    </source>
</evidence>
<dbReference type="InterPro" id="IPR041679">
    <property type="entry name" value="DNA2/NAM7-like_C"/>
</dbReference>
<dbReference type="Pfam" id="PF13086">
    <property type="entry name" value="AAA_11"/>
    <property type="match status" value="1"/>
</dbReference>
<evidence type="ECO:0000259" key="6">
    <source>
        <dbReference type="Pfam" id="PF13086"/>
    </source>
</evidence>
<evidence type="ECO:0000256" key="1">
    <source>
        <dbReference type="ARBA" id="ARBA00007913"/>
    </source>
</evidence>
<evidence type="ECO:0000256" key="5">
    <source>
        <dbReference type="ARBA" id="ARBA00022840"/>
    </source>
</evidence>
<dbReference type="STRING" id="113562.SAMN04489716_9527"/>
<sequence length="529" mass="58327">MAPLVRLGRPGDPARGGAVPVDEIAGIEVRRQMCRDAGIVAATAHHVVLETLRELTFDVVVLDEANMTSAVLAMLVAGAGRGHTVLAGDFRQLPPVARAETLDVLDWLHRSPFERSGIAQAVTRGEQPPGLAVLTEQHRMRDDIGRVVSRAFYPDSPLRTAVSVAKRRRPRRAPWATSELLLLDTSGLHPRTTGRQGAHSRYNVAHLQLDAALVRDGTAIRSLGLVTPFAPQARLLESLLPGNRGDAWVASTVQRFQGGERDVVIYDTVDTGYGIRQLHEWYTDGHDGSTGARLLNVAASRAREHLLIVGAMDSLHCWDTDRDAVWTFFEELEVRAEHLDWQDLLYDSPVTEHVTQHLIDRLRNDLRRAATLDMWLPRADLVNLPPLLPGLKAVPPSRSTIWVEPDAHGDLAPQARQASREGLNIRPVTPMLESFAVIGDVVWSAANSLLGPAPGPILRTEHPALAVAIRQAQHRPSGLAPGSNRPARRCTRCRRLLIRFETSIRGTPEIRHECQSCDRAGARHIRQVI</sequence>
<evidence type="ECO:0000256" key="4">
    <source>
        <dbReference type="ARBA" id="ARBA00022806"/>
    </source>
</evidence>
<dbReference type="GO" id="GO:0005524">
    <property type="term" value="F:ATP binding"/>
    <property type="evidence" value="ECO:0007669"/>
    <property type="project" value="UniProtKB-KW"/>
</dbReference>
<dbReference type="GO" id="GO:0043139">
    <property type="term" value="F:5'-3' DNA helicase activity"/>
    <property type="evidence" value="ECO:0007669"/>
    <property type="project" value="TreeGrafter"/>
</dbReference>
<evidence type="ECO:0000313" key="8">
    <source>
        <dbReference type="EMBL" id="SDT81178.1"/>
    </source>
</evidence>
<name>A0A1H2DEJ7_9ACTN</name>
<dbReference type="InterPro" id="IPR047187">
    <property type="entry name" value="SF1_C_Upf1"/>
</dbReference>
<dbReference type="InterPro" id="IPR050534">
    <property type="entry name" value="Coronavir_polyprotein_1ab"/>
</dbReference>
<evidence type="ECO:0000256" key="2">
    <source>
        <dbReference type="ARBA" id="ARBA00022741"/>
    </source>
</evidence>